<name>A0A4Y9S6K1_9BURK</name>
<organism evidence="1 2">
    <name type="scientific">Duganella callida</name>
    <dbReference type="NCBI Taxonomy" id="2561932"/>
    <lineage>
        <taxon>Bacteria</taxon>
        <taxon>Pseudomonadati</taxon>
        <taxon>Pseudomonadota</taxon>
        <taxon>Betaproteobacteria</taxon>
        <taxon>Burkholderiales</taxon>
        <taxon>Oxalobacteraceae</taxon>
        <taxon>Telluria group</taxon>
        <taxon>Duganella</taxon>
    </lineage>
</organism>
<dbReference type="OrthoDB" id="5586840at2"/>
<evidence type="ECO:0000313" key="1">
    <source>
        <dbReference type="EMBL" id="TFW17103.1"/>
    </source>
</evidence>
<dbReference type="Proteomes" id="UP000297729">
    <property type="component" value="Unassembled WGS sequence"/>
</dbReference>
<dbReference type="EMBL" id="SPVG01000212">
    <property type="protein sequence ID" value="TFW17103.1"/>
    <property type="molecule type" value="Genomic_DNA"/>
</dbReference>
<accession>A0A4Y9S6K1</accession>
<dbReference type="AlphaFoldDB" id="A0A4Y9S6K1"/>
<keyword evidence="2" id="KW-1185">Reference proteome</keyword>
<reference evidence="1 2" key="1">
    <citation type="submission" date="2019-03" db="EMBL/GenBank/DDBJ databases">
        <title>Draft Genome Sequence of Duganella callidus sp. nov., a Novel Duganella Species Isolated from Cultivated Soil.</title>
        <authorList>
            <person name="Raths R."/>
            <person name="Peta V."/>
            <person name="Bucking H."/>
        </authorList>
    </citation>
    <scope>NUCLEOTIDE SEQUENCE [LARGE SCALE GENOMIC DNA]</scope>
    <source>
        <strain evidence="1 2">DN04</strain>
    </source>
</reference>
<dbReference type="Pfam" id="PF22399">
    <property type="entry name" value="DUF6979"/>
    <property type="match status" value="1"/>
</dbReference>
<gene>
    <name evidence="1" type="ORF">E4L98_21435</name>
</gene>
<dbReference type="InterPro" id="IPR053917">
    <property type="entry name" value="DUF6979"/>
</dbReference>
<evidence type="ECO:0000313" key="2">
    <source>
        <dbReference type="Proteomes" id="UP000297729"/>
    </source>
</evidence>
<sequence>MGKYGSAAVNAVRAYSSGRASSAIDAWNIAVCDTFPNSPSSQEKSCPKGTFLGICGSGNVVGIPSGEYTTSEKNRRYGLRALEILSESPGLAEDELALWKRVMAGEDKKPNSQMDVVISLWKAGLVN</sequence>
<protein>
    <submittedName>
        <fullName evidence="1">Uncharacterized protein</fullName>
    </submittedName>
</protein>
<proteinExistence type="predicted"/>
<comment type="caution">
    <text evidence="1">The sequence shown here is derived from an EMBL/GenBank/DDBJ whole genome shotgun (WGS) entry which is preliminary data.</text>
</comment>
<dbReference type="RefSeq" id="WP_135203580.1">
    <property type="nucleotide sequence ID" value="NZ_SPVG01000212.1"/>
</dbReference>